<dbReference type="InterPro" id="IPR013783">
    <property type="entry name" value="Ig-like_fold"/>
</dbReference>
<protein>
    <recommendedName>
        <fullName evidence="4">Fibronectin type-III domain-containing protein</fullName>
    </recommendedName>
</protein>
<proteinExistence type="predicted"/>
<name>A0A1F6D6P5_HANXR</name>
<organism evidence="2 3">
    <name type="scientific">Handelsmanbacteria sp. (strain RIFCSPLOWO2_12_FULL_64_10)</name>
    <dbReference type="NCBI Taxonomy" id="1817868"/>
    <lineage>
        <taxon>Bacteria</taxon>
        <taxon>Candidatus Handelsmaniibacteriota</taxon>
    </lineage>
</organism>
<evidence type="ECO:0000313" key="2">
    <source>
        <dbReference type="EMBL" id="OGG57000.1"/>
    </source>
</evidence>
<feature type="signal peptide" evidence="1">
    <location>
        <begin position="1"/>
        <end position="21"/>
    </location>
</feature>
<accession>A0A1F6D6P5</accession>
<dbReference type="Gene3D" id="2.60.40.10">
    <property type="entry name" value="Immunoglobulins"/>
    <property type="match status" value="1"/>
</dbReference>
<dbReference type="SUPFAM" id="SSF49265">
    <property type="entry name" value="Fibronectin type III"/>
    <property type="match status" value="1"/>
</dbReference>
<sequence length="829" mass="90053">MRRWMLLLIAGLVALPAGVSAQDRSVKGIGPSYLASGLYSAGTVTRDASVNWLKYSTENDYMPDKSFGNYEMAVMGPFGVSVVGVKDYRYPNAFPADPTLAGKTGPWVTGFRSGLFDDGWWQVSKTVAGASKGAPVRLSKLDQVKVTVNGRDNTVRRLSHRPSTEDQNLFSTDGDRVVSTLWADQAVYVRSQYFGGGTEVTAWLYGSGTEGYTDHNMVTLDFYHTGAAPLHKDQAGYYAPGKGPADGPHGATAVPAEVAAERPAARGFVVSLHGSLSPYDIAEKNNSGSVTGGYDGGVTVGTRGDRLYIYDDVNKLIFGIDGEDSDAATKPNRGDPVWALGPNWTRWNTPVDRKMTPGEFLDVAAGGVLMLHVDRAPTDASASPTLEDPTLEGARNLSVNWLTDPAALGADAEQPMAVRLGEIPPTINDSPRGTIYDFLTSAGLGQRASRLRLASDWLQRPQNAGAWDFTARKWKAGLDPATLDYTKKNIGAADPSLNATLTCGPWDLPFGKHVHVAYALVAGGTDRALNQLMGQFYLKKKWLTRSELDSFQDLHDDWDYLQTFAYWKDTFTKNAGRAFTESDKHAFMNSVFDSLYAEVARVKQVWAEGVASGRFGPKYPAFVGWPAQATYVGDPGRSILSWSAAPGAARYRVYRTLGDYGKQKRLIGETTQTGYTDATAQRGVSYYYSVAAVDAQGREGTPLMTMNTTPVVPLRAPTAAGWQGKVVVVPNPYQKLGGQEKDGGFNFSGAVQAQHSVMFINLPPRATINVFTTSGDLVTTIFHSNGTGEERWYLLTDNNQRPVSGLYLCHIRNDDNPGEVKLLKLVVVR</sequence>
<reference evidence="2 3" key="1">
    <citation type="journal article" date="2016" name="Nat. Commun.">
        <title>Thousands of microbial genomes shed light on interconnected biogeochemical processes in an aquifer system.</title>
        <authorList>
            <person name="Anantharaman K."/>
            <person name="Brown C.T."/>
            <person name="Hug L.A."/>
            <person name="Sharon I."/>
            <person name="Castelle C.J."/>
            <person name="Probst A.J."/>
            <person name="Thomas B.C."/>
            <person name="Singh A."/>
            <person name="Wilkins M.J."/>
            <person name="Karaoz U."/>
            <person name="Brodie E.L."/>
            <person name="Williams K.H."/>
            <person name="Hubbard S.S."/>
            <person name="Banfield J.F."/>
        </authorList>
    </citation>
    <scope>NUCLEOTIDE SEQUENCE [LARGE SCALE GENOMIC DNA]</scope>
    <source>
        <strain evidence="3">RIFCSPLOWO2_12_FULL_64_10</strain>
    </source>
</reference>
<dbReference type="InterPro" id="IPR036116">
    <property type="entry name" value="FN3_sf"/>
</dbReference>
<evidence type="ECO:0000313" key="3">
    <source>
        <dbReference type="Proteomes" id="UP000178606"/>
    </source>
</evidence>
<keyword evidence="1" id="KW-0732">Signal</keyword>
<comment type="caution">
    <text evidence="2">The sequence shown here is derived from an EMBL/GenBank/DDBJ whole genome shotgun (WGS) entry which is preliminary data.</text>
</comment>
<dbReference type="Proteomes" id="UP000178606">
    <property type="component" value="Unassembled WGS sequence"/>
</dbReference>
<evidence type="ECO:0008006" key="4">
    <source>
        <dbReference type="Google" id="ProtNLM"/>
    </source>
</evidence>
<gene>
    <name evidence="2" type="ORF">A3F84_05365</name>
</gene>
<dbReference type="EMBL" id="MFKF01000019">
    <property type="protein sequence ID" value="OGG57000.1"/>
    <property type="molecule type" value="Genomic_DNA"/>
</dbReference>
<feature type="chain" id="PRO_5009523692" description="Fibronectin type-III domain-containing protein" evidence="1">
    <location>
        <begin position="22"/>
        <end position="829"/>
    </location>
</feature>
<dbReference type="AlphaFoldDB" id="A0A1F6D6P5"/>
<evidence type="ECO:0000256" key="1">
    <source>
        <dbReference type="SAM" id="SignalP"/>
    </source>
</evidence>